<organism evidence="1">
    <name type="scientific">uncultured Microbacterium sp</name>
    <dbReference type="NCBI Taxonomy" id="191216"/>
    <lineage>
        <taxon>Bacteria</taxon>
        <taxon>Bacillati</taxon>
        <taxon>Actinomycetota</taxon>
        <taxon>Actinomycetes</taxon>
        <taxon>Micrococcales</taxon>
        <taxon>Microbacteriaceae</taxon>
        <taxon>Microbacterium</taxon>
        <taxon>environmental samples</taxon>
    </lineage>
</organism>
<dbReference type="AlphaFoldDB" id="A0A1Y5P3T0"/>
<dbReference type="EMBL" id="FLQR01000008">
    <property type="protein sequence ID" value="SBS73323.1"/>
    <property type="molecule type" value="Genomic_DNA"/>
</dbReference>
<evidence type="ECO:0000313" key="1">
    <source>
        <dbReference type="EMBL" id="SBS73323.1"/>
    </source>
</evidence>
<name>A0A1Y5P3T0_9MICO</name>
<sequence length="157" mass="16599">MTDATASALLAAARERLRGAPRERLGEAVAPRRVFGLGRAARVVPVREAWHVGVLLLDEDAAFATGEILRARTEAIRGFTAESQRARAEVAAAARRGGFAEGEVVHVGWQSIDIPLVDRGGASGPLSVVGGVVHVRWSTAGGTRPLADYLAEQLSLR</sequence>
<protein>
    <submittedName>
        <fullName evidence="1">Glutaminase</fullName>
    </submittedName>
</protein>
<dbReference type="RefSeq" id="WP_295576487.1">
    <property type="nucleotide sequence ID" value="NZ_FLQR01000008.1"/>
</dbReference>
<reference evidence="1" key="1">
    <citation type="submission" date="2016-03" db="EMBL/GenBank/DDBJ databases">
        <authorList>
            <person name="Ploux O."/>
        </authorList>
    </citation>
    <scope>NUCLEOTIDE SEQUENCE</scope>
    <source>
        <strain evidence="1">UC1</strain>
    </source>
</reference>
<gene>
    <name evidence="1" type="ORF">MIPYR_40103</name>
</gene>
<proteinExistence type="predicted"/>
<accession>A0A1Y5P3T0</accession>